<feature type="domain" description="SnoaL-like" evidence="1">
    <location>
        <begin position="11"/>
        <end position="114"/>
    </location>
</feature>
<evidence type="ECO:0000313" key="2">
    <source>
        <dbReference type="EMBL" id="XDV61552.1"/>
    </source>
</evidence>
<dbReference type="PANTHER" id="PTHR41252:SF1">
    <property type="entry name" value="BLR2505 PROTEIN"/>
    <property type="match status" value="1"/>
</dbReference>
<name>A0AB39XZ73_9ACTN</name>
<dbReference type="Gene3D" id="3.10.450.50">
    <property type="match status" value="1"/>
</dbReference>
<dbReference type="InterPro" id="IPR037401">
    <property type="entry name" value="SnoaL-like"/>
</dbReference>
<reference evidence="2" key="1">
    <citation type="submission" date="2024-08" db="EMBL/GenBank/DDBJ databases">
        <authorList>
            <person name="Yu S.T."/>
        </authorList>
    </citation>
    <scope>NUCLEOTIDE SEQUENCE</scope>
    <source>
        <strain evidence="2">R33</strain>
    </source>
</reference>
<dbReference type="RefSeq" id="WP_369776324.1">
    <property type="nucleotide sequence ID" value="NZ_CP165727.1"/>
</dbReference>
<gene>
    <name evidence="2" type="ORF">AB5J51_00360</name>
</gene>
<dbReference type="SUPFAM" id="SSF54427">
    <property type="entry name" value="NTF2-like"/>
    <property type="match status" value="1"/>
</dbReference>
<evidence type="ECO:0000259" key="1">
    <source>
        <dbReference type="Pfam" id="PF12680"/>
    </source>
</evidence>
<organism evidence="2">
    <name type="scientific">Streptomyces sp. R33</name>
    <dbReference type="NCBI Taxonomy" id="3238629"/>
    <lineage>
        <taxon>Bacteria</taxon>
        <taxon>Bacillati</taxon>
        <taxon>Actinomycetota</taxon>
        <taxon>Actinomycetes</taxon>
        <taxon>Kitasatosporales</taxon>
        <taxon>Streptomycetaceae</taxon>
        <taxon>Streptomyces</taxon>
    </lineage>
</organism>
<protein>
    <submittedName>
        <fullName evidence="2">Nuclear transport factor 2 family protein</fullName>
    </submittedName>
</protein>
<dbReference type="AlphaFoldDB" id="A0AB39XZ73"/>
<accession>A0AB39XZ73</accession>
<dbReference type="Pfam" id="PF12680">
    <property type="entry name" value="SnoaL_2"/>
    <property type="match status" value="1"/>
</dbReference>
<dbReference type="PANTHER" id="PTHR41252">
    <property type="entry name" value="BLR2505 PROTEIN"/>
    <property type="match status" value="1"/>
</dbReference>
<dbReference type="EMBL" id="CP165727">
    <property type="protein sequence ID" value="XDV61552.1"/>
    <property type="molecule type" value="Genomic_DNA"/>
</dbReference>
<sequence>MTDHPHIGVFRRAMEAFSSGDMEVLAEVFHPEVVWHNGGQGPLSGDFHGREATFEMFARDFGISGGTYRPQLHDVLANDAHTVALLHATASREGKQLDMDYVIVFHISDGRIVEGWELWADQATYDEFWS</sequence>
<proteinExistence type="predicted"/>
<dbReference type="InterPro" id="IPR032710">
    <property type="entry name" value="NTF2-like_dom_sf"/>
</dbReference>